<evidence type="ECO:0000313" key="4">
    <source>
        <dbReference type="Proteomes" id="UP001497482"/>
    </source>
</evidence>
<dbReference type="GO" id="GO:0003677">
    <property type="term" value="F:DNA binding"/>
    <property type="evidence" value="ECO:0007669"/>
    <property type="project" value="TreeGrafter"/>
</dbReference>
<dbReference type="GO" id="GO:0004530">
    <property type="term" value="F:deoxyribonuclease I activity"/>
    <property type="evidence" value="ECO:0007669"/>
    <property type="project" value="TreeGrafter"/>
</dbReference>
<evidence type="ECO:0000256" key="1">
    <source>
        <dbReference type="ARBA" id="ARBA00022722"/>
    </source>
</evidence>
<gene>
    <name evidence="3" type="ORF">KC01_LOCUS32970</name>
</gene>
<accession>A0AAV2LX51</accession>
<protein>
    <submittedName>
        <fullName evidence="3">Uncharacterized protein</fullName>
    </submittedName>
</protein>
<dbReference type="Gene3D" id="3.60.10.10">
    <property type="entry name" value="Endonuclease/exonuclease/phosphatase"/>
    <property type="match status" value="1"/>
</dbReference>
<dbReference type="GO" id="GO:0005634">
    <property type="term" value="C:nucleus"/>
    <property type="evidence" value="ECO:0007669"/>
    <property type="project" value="TreeGrafter"/>
</dbReference>
<dbReference type="EMBL" id="OZ035827">
    <property type="protein sequence ID" value="CAL1605627.1"/>
    <property type="molecule type" value="Genomic_DNA"/>
</dbReference>
<name>A0AAV2LX51_KNICA</name>
<keyword evidence="2" id="KW-0378">Hydrolase</keyword>
<dbReference type="Proteomes" id="UP001497482">
    <property type="component" value="Chromosome 5"/>
</dbReference>
<dbReference type="InterPro" id="IPR016202">
    <property type="entry name" value="DNase_I"/>
</dbReference>
<reference evidence="3 4" key="1">
    <citation type="submission" date="2024-04" db="EMBL/GenBank/DDBJ databases">
        <authorList>
            <person name="Waldvogel A.-M."/>
            <person name="Schoenle A."/>
        </authorList>
    </citation>
    <scope>NUCLEOTIDE SEQUENCE [LARGE SCALE GENOMIC DNA]</scope>
</reference>
<dbReference type="SMART" id="SM00476">
    <property type="entry name" value="DNaseIc"/>
    <property type="match status" value="1"/>
</dbReference>
<dbReference type="AlphaFoldDB" id="A0AAV2LX51"/>
<dbReference type="PANTHER" id="PTHR11371:SF26">
    <property type="entry name" value="DEOXYRIBONUCLEASE"/>
    <property type="match status" value="1"/>
</dbReference>
<proteinExistence type="predicted"/>
<evidence type="ECO:0000256" key="2">
    <source>
        <dbReference type="ARBA" id="ARBA00022801"/>
    </source>
</evidence>
<dbReference type="SUPFAM" id="SSF56219">
    <property type="entry name" value="DNase I-like"/>
    <property type="match status" value="1"/>
</dbReference>
<organism evidence="3 4">
    <name type="scientific">Knipowitschia caucasica</name>
    <name type="common">Caucasian dwarf goby</name>
    <name type="synonym">Pomatoschistus caucasicus</name>
    <dbReference type="NCBI Taxonomy" id="637954"/>
    <lineage>
        <taxon>Eukaryota</taxon>
        <taxon>Metazoa</taxon>
        <taxon>Chordata</taxon>
        <taxon>Craniata</taxon>
        <taxon>Vertebrata</taxon>
        <taxon>Euteleostomi</taxon>
        <taxon>Actinopterygii</taxon>
        <taxon>Neopterygii</taxon>
        <taxon>Teleostei</taxon>
        <taxon>Neoteleostei</taxon>
        <taxon>Acanthomorphata</taxon>
        <taxon>Gobiaria</taxon>
        <taxon>Gobiiformes</taxon>
        <taxon>Gobioidei</taxon>
        <taxon>Gobiidae</taxon>
        <taxon>Gobiinae</taxon>
        <taxon>Knipowitschia</taxon>
    </lineage>
</organism>
<dbReference type="GO" id="GO:0006308">
    <property type="term" value="P:DNA catabolic process"/>
    <property type="evidence" value="ECO:0007669"/>
    <property type="project" value="InterPro"/>
</dbReference>
<dbReference type="PANTHER" id="PTHR11371">
    <property type="entry name" value="DEOXYRIBONUCLEASE"/>
    <property type="match status" value="1"/>
</dbReference>
<evidence type="ECO:0000313" key="3">
    <source>
        <dbReference type="EMBL" id="CAL1605627.1"/>
    </source>
</evidence>
<keyword evidence="1" id="KW-0540">Nuclease</keyword>
<dbReference type="InterPro" id="IPR036691">
    <property type="entry name" value="Endo/exonu/phosph_ase_sf"/>
</dbReference>
<sequence>MKIAAFNVQKFGVAKVSDPDALSTLVKIVSRYNIILILEVVDVSGTSIKVFIEKLNSVCTSHHYTSQLSARLGRDDVMTLIDSYQYEDNQVNKVDVFSREPYILHFNPHSTVLKDIVLIPVHTTPRDSGSQRQV</sequence>
<keyword evidence="4" id="KW-1185">Reference proteome</keyword>